<dbReference type="EMBL" id="CARXXK010000003">
    <property type="protein sequence ID" value="CAI6361743.1"/>
    <property type="molecule type" value="Genomic_DNA"/>
</dbReference>
<sequence length="633" mass="72346">MEYDNFSHYSKRLLSANVLGDVYVDLSKLKSPKSRFMFTRDLLLRHKMLAQTLDIERQYDHPNVSTNLRDQGNEFFKGEKFKKAVHMYTKCLEGSDPNTECYALAVANRSAAYFYLGLYQLSLKDARWAMEFNYPSNLSHKLYERAGNAERALGLYGRATQSYTECLKRMYEGGICSDKRKAAIAKAVTECKELFTKQKKSKKVPPADEQLVGGRNENIPALSAFVELRMSKNMGRGVYATRDINPGDVVAIDEPYIGGPVSHHTDVCHYSGCLKLNLALIPCPKCLLVCYCNKDCMNKANEEGHYLECPIMYFIRSTPGITKMNELAMKWFLKDYLKMGLKKYCLIVDNFSKSKIDPQTRGFDETGQYKSDNFLTAYSLDSSENKVPIDVLFFFNCIAVDMLHCLILSGFKIPKCYIGSVGASLVRILIVLDLNCRKLNVNAPTISLQRRRQTTLTIALTLYPTISLFNHSCDPNIKRSGELSDRIRVMKAIQPIPKGSQLCSTYGIIFRGHTKESRQDICNKLFYFKCYCQPCIENWPICHYIPNRLSTLNILNSNMADIVSSECEKFVKFMKSPKSEDNCEHLDYLYSFIKLLFTNVKRPFQLYEDCLEIISTMHTISSSQLYIGVIDID</sequence>
<dbReference type="PROSITE" id="PS50280">
    <property type="entry name" value="SET"/>
    <property type="match status" value="1"/>
</dbReference>
<dbReference type="InterPro" id="IPR001214">
    <property type="entry name" value="SET_dom"/>
</dbReference>
<evidence type="ECO:0000259" key="4">
    <source>
        <dbReference type="PROSITE" id="PS50280"/>
    </source>
</evidence>
<dbReference type="SUPFAM" id="SSF144232">
    <property type="entry name" value="HIT/MYND zinc finger-like"/>
    <property type="match status" value="1"/>
</dbReference>
<keyword evidence="1" id="KW-0489">Methyltransferase</keyword>
<dbReference type="SUPFAM" id="SSF82199">
    <property type="entry name" value="SET domain"/>
    <property type="match status" value="1"/>
</dbReference>
<dbReference type="Proteomes" id="UP001160148">
    <property type="component" value="Unassembled WGS sequence"/>
</dbReference>
<dbReference type="InterPro" id="IPR011990">
    <property type="entry name" value="TPR-like_helical_dom_sf"/>
</dbReference>
<comment type="caution">
    <text evidence="5">The sequence shown here is derived from an EMBL/GenBank/DDBJ whole genome shotgun (WGS) entry which is preliminary data.</text>
</comment>
<proteinExistence type="predicted"/>
<dbReference type="GO" id="GO:0008276">
    <property type="term" value="F:protein methyltransferase activity"/>
    <property type="evidence" value="ECO:0007669"/>
    <property type="project" value="UniProtKB-ARBA"/>
</dbReference>
<accession>A0AAV0X123</accession>
<keyword evidence="3" id="KW-0949">S-adenosyl-L-methionine</keyword>
<dbReference type="Gene3D" id="1.10.220.160">
    <property type="match status" value="1"/>
</dbReference>
<organism evidence="5 6">
    <name type="scientific">Macrosiphum euphorbiae</name>
    <name type="common">potato aphid</name>
    <dbReference type="NCBI Taxonomy" id="13131"/>
    <lineage>
        <taxon>Eukaryota</taxon>
        <taxon>Metazoa</taxon>
        <taxon>Ecdysozoa</taxon>
        <taxon>Arthropoda</taxon>
        <taxon>Hexapoda</taxon>
        <taxon>Insecta</taxon>
        <taxon>Pterygota</taxon>
        <taxon>Neoptera</taxon>
        <taxon>Paraneoptera</taxon>
        <taxon>Hemiptera</taxon>
        <taxon>Sternorrhyncha</taxon>
        <taxon>Aphidomorpha</taxon>
        <taxon>Aphidoidea</taxon>
        <taxon>Aphididae</taxon>
        <taxon>Macrosiphini</taxon>
        <taxon>Macrosiphum</taxon>
    </lineage>
</organism>
<dbReference type="GO" id="GO:0005737">
    <property type="term" value="C:cytoplasm"/>
    <property type="evidence" value="ECO:0007669"/>
    <property type="project" value="TreeGrafter"/>
</dbReference>
<dbReference type="GO" id="GO:0008170">
    <property type="term" value="F:N-methyltransferase activity"/>
    <property type="evidence" value="ECO:0007669"/>
    <property type="project" value="UniProtKB-ARBA"/>
</dbReference>
<dbReference type="InterPro" id="IPR046341">
    <property type="entry name" value="SET_dom_sf"/>
</dbReference>
<protein>
    <recommendedName>
        <fullName evidence="4">SET domain-containing protein</fullName>
    </recommendedName>
</protein>
<reference evidence="5 6" key="1">
    <citation type="submission" date="2023-01" db="EMBL/GenBank/DDBJ databases">
        <authorList>
            <person name="Whitehead M."/>
        </authorList>
    </citation>
    <scope>NUCLEOTIDE SEQUENCE [LARGE SCALE GENOMIC DNA]</scope>
</reference>
<keyword evidence="6" id="KW-1185">Reference proteome</keyword>
<dbReference type="GO" id="GO:0005634">
    <property type="term" value="C:nucleus"/>
    <property type="evidence" value="ECO:0007669"/>
    <property type="project" value="TreeGrafter"/>
</dbReference>
<evidence type="ECO:0000313" key="5">
    <source>
        <dbReference type="EMBL" id="CAI6361743.1"/>
    </source>
</evidence>
<gene>
    <name evidence="5" type="ORF">MEUPH1_LOCUS16891</name>
</gene>
<dbReference type="PANTHER" id="PTHR46165:SF2">
    <property type="entry name" value="SET AND MYND DOMAIN-CONTAINING PROTEIN 4"/>
    <property type="match status" value="1"/>
</dbReference>
<dbReference type="GO" id="GO:0032259">
    <property type="term" value="P:methylation"/>
    <property type="evidence" value="ECO:0007669"/>
    <property type="project" value="UniProtKB-KW"/>
</dbReference>
<keyword evidence="2" id="KW-0808">Transferase</keyword>
<name>A0AAV0X123_9HEMI</name>
<dbReference type="PANTHER" id="PTHR46165">
    <property type="entry name" value="SET AND MYND DOMAIN-CONTAINING PROTEIN 4"/>
    <property type="match status" value="1"/>
</dbReference>
<dbReference type="GO" id="GO:0042826">
    <property type="term" value="F:histone deacetylase binding"/>
    <property type="evidence" value="ECO:0007669"/>
    <property type="project" value="TreeGrafter"/>
</dbReference>
<evidence type="ECO:0000256" key="2">
    <source>
        <dbReference type="ARBA" id="ARBA00022679"/>
    </source>
</evidence>
<dbReference type="SUPFAM" id="SSF48452">
    <property type="entry name" value="TPR-like"/>
    <property type="match status" value="1"/>
</dbReference>
<dbReference type="AlphaFoldDB" id="A0AAV0X123"/>
<dbReference type="Pfam" id="PF00856">
    <property type="entry name" value="SET"/>
    <property type="match status" value="1"/>
</dbReference>
<evidence type="ECO:0000313" key="6">
    <source>
        <dbReference type="Proteomes" id="UP001160148"/>
    </source>
</evidence>
<dbReference type="InterPro" id="IPR052097">
    <property type="entry name" value="SET-MYND_domain_protein"/>
</dbReference>
<feature type="domain" description="SET" evidence="4">
    <location>
        <begin position="224"/>
        <end position="507"/>
    </location>
</feature>
<evidence type="ECO:0000256" key="1">
    <source>
        <dbReference type="ARBA" id="ARBA00022603"/>
    </source>
</evidence>
<dbReference type="GO" id="GO:0008757">
    <property type="term" value="F:S-adenosylmethionine-dependent methyltransferase activity"/>
    <property type="evidence" value="ECO:0007669"/>
    <property type="project" value="UniProtKB-ARBA"/>
</dbReference>
<dbReference type="Gene3D" id="1.25.40.10">
    <property type="entry name" value="Tetratricopeptide repeat domain"/>
    <property type="match status" value="1"/>
</dbReference>
<dbReference type="Gene3D" id="6.10.140.2220">
    <property type="match status" value="1"/>
</dbReference>
<dbReference type="Gene3D" id="2.170.270.10">
    <property type="entry name" value="SET domain"/>
    <property type="match status" value="1"/>
</dbReference>
<evidence type="ECO:0000256" key="3">
    <source>
        <dbReference type="ARBA" id="ARBA00022691"/>
    </source>
</evidence>